<keyword evidence="8 10" id="KW-0472">Membrane</keyword>
<keyword evidence="3" id="KW-1003">Cell membrane</keyword>
<feature type="transmembrane region" description="Helical" evidence="10">
    <location>
        <begin position="96"/>
        <end position="115"/>
    </location>
</feature>
<dbReference type="Gene3D" id="2.60.120.10">
    <property type="entry name" value="Jelly Rolls"/>
    <property type="match status" value="1"/>
</dbReference>
<dbReference type="Gene3D" id="1.20.120.350">
    <property type="entry name" value="Voltage-gated potassium channels. Chain C"/>
    <property type="match status" value="1"/>
</dbReference>
<feature type="non-terminal residue" evidence="12">
    <location>
        <position position="1"/>
    </location>
</feature>
<dbReference type="EMBL" id="BGPR01012444">
    <property type="protein sequence ID" value="GBN56090.1"/>
    <property type="molecule type" value="Genomic_DNA"/>
</dbReference>
<evidence type="ECO:0000256" key="2">
    <source>
        <dbReference type="ARBA" id="ARBA00022448"/>
    </source>
</evidence>
<keyword evidence="4 10" id="KW-0812">Transmembrane</keyword>
<evidence type="ECO:0000313" key="13">
    <source>
        <dbReference type="Proteomes" id="UP000499080"/>
    </source>
</evidence>
<feature type="transmembrane region" description="Helical" evidence="10">
    <location>
        <begin position="235"/>
        <end position="254"/>
    </location>
</feature>
<feature type="domain" description="Cyclic nucleotide-binding" evidence="11">
    <location>
        <begin position="745"/>
        <end position="802"/>
    </location>
</feature>
<dbReference type="InterPro" id="IPR018422">
    <property type="entry name" value="Cation/H_exchanger_CPA1"/>
</dbReference>
<dbReference type="SUPFAM" id="SSF81324">
    <property type="entry name" value="Voltage-gated potassium channels"/>
    <property type="match status" value="1"/>
</dbReference>
<evidence type="ECO:0000256" key="10">
    <source>
        <dbReference type="SAM" id="Phobius"/>
    </source>
</evidence>
<dbReference type="InterPro" id="IPR006153">
    <property type="entry name" value="Cation/H_exchanger_TM"/>
</dbReference>
<sequence length="982" mass="113144">MPHSFTILIEGESLLNDGVAIVLYETLSHHVFSDSDLSWEDSAIQLIKTCVGAPIFGYISAKIAEIILVKIYISPVSEMTTILIQAYITYFVAERFLGVSAVLAVVLFGVTLNANRMCISPESEGLIHTDWRLLSVYANTLIFVIVGILISVHLSVHYDSKDALLVLGTYVVLTVLRGIMIALFYPLLKCTGYGLTWKESIVLAWGGLRGAVGVALALMFASNPKIDKSEDTSKVLVQVSGIIILTLIINANTVKFVMKLIRFKDVTLVHRLSMGNAIACVTEVREKSVRICKRDRKYQKADWIWLLLNTKLLDPYKGGIYGDDPTMSSLFIPYGSCDECMSSLLPYTPSESEMKELNEAARRKVLRAMKGFFWKQFRNGLIQRRALKFLSMAVDNSSDISDKYVRSHELSSKFRRIILINRWLEKRLSKLMEKIELRESAFDKEVHQLRVRHLKGLRKYCSWFYFKWWFEPMIMTVICLNIAQIILDIYYIVFLSRNELLKIMCVLCATFSLFYVLEISIKIATLRFHRYVRNPWNIFDFVLSLFAVLEGTADFVLMSYYHSHHQWFSHFRILIALRLFRALRILRIMLYNLLSTIRNYYSSELYYAYDVSRGFLFANENILKKIDAVVDFGPSAKIPLSVCKENVEEMLDSLITFEQEFPAVAYALQSNRAARRILNRLKIVLDRFTEKSLILREDMKVLKQILFKMTKKIVYAPRVRPIILDISKVLEESDWIRYAGASNIIVESHNIRSFKSGEVIQEAGNNHVYVYIIASGIIKVLWSKTESSSYQMYNQLPNTDTFQIFESEIPNEVWEFLITSQTLGLLGYLQKTKSVTTAICEKDCELIQINYSFLQRYEEEYELTYSMWRMDYSEDEIKIRLQIGIMPSMQSVSSWNVPSVIDDMVLIQGRAKDSLTTVKFVGPVYIPNTCRNLTLLDNVAKRPLIVMILFPDPKYNFELCKHWANLDEIDASGLCNLHKTGL</sequence>
<dbReference type="AlphaFoldDB" id="A0A4Y2PZR2"/>
<dbReference type="GO" id="GO:0005886">
    <property type="term" value="C:plasma membrane"/>
    <property type="evidence" value="ECO:0007669"/>
    <property type="project" value="UniProtKB-SubCell"/>
</dbReference>
<dbReference type="GO" id="GO:0015386">
    <property type="term" value="F:potassium:proton antiporter activity"/>
    <property type="evidence" value="ECO:0007669"/>
    <property type="project" value="TreeGrafter"/>
</dbReference>
<evidence type="ECO:0000259" key="11">
    <source>
        <dbReference type="PROSITE" id="PS50042"/>
    </source>
</evidence>
<evidence type="ECO:0000256" key="5">
    <source>
        <dbReference type="ARBA" id="ARBA00022989"/>
    </source>
</evidence>
<evidence type="ECO:0000256" key="8">
    <source>
        <dbReference type="ARBA" id="ARBA00023136"/>
    </source>
</evidence>
<feature type="transmembrane region" description="Helical" evidence="10">
    <location>
        <begin position="164"/>
        <end position="188"/>
    </location>
</feature>
<proteinExistence type="predicted"/>
<dbReference type="InterPro" id="IPR018490">
    <property type="entry name" value="cNMP-bd_dom_sf"/>
</dbReference>
<organism evidence="12 13">
    <name type="scientific">Araneus ventricosus</name>
    <name type="common">Orbweaver spider</name>
    <name type="synonym">Epeira ventricosa</name>
    <dbReference type="NCBI Taxonomy" id="182803"/>
    <lineage>
        <taxon>Eukaryota</taxon>
        <taxon>Metazoa</taxon>
        <taxon>Ecdysozoa</taxon>
        <taxon>Arthropoda</taxon>
        <taxon>Chelicerata</taxon>
        <taxon>Arachnida</taxon>
        <taxon>Araneae</taxon>
        <taxon>Araneomorphae</taxon>
        <taxon>Entelegynae</taxon>
        <taxon>Araneoidea</taxon>
        <taxon>Araneidae</taxon>
        <taxon>Araneus</taxon>
    </lineage>
</organism>
<evidence type="ECO:0000256" key="7">
    <source>
        <dbReference type="ARBA" id="ARBA00023065"/>
    </source>
</evidence>
<feature type="transmembrane region" description="Helical" evidence="10">
    <location>
        <begin position="468"/>
        <end position="494"/>
    </location>
</feature>
<feature type="transmembrane region" description="Helical" evidence="10">
    <location>
        <begin position="200"/>
        <end position="223"/>
    </location>
</feature>
<evidence type="ECO:0000256" key="3">
    <source>
        <dbReference type="ARBA" id="ARBA00022475"/>
    </source>
</evidence>
<dbReference type="Gene3D" id="6.10.140.1330">
    <property type="match status" value="1"/>
</dbReference>
<name>A0A4Y2PZR2_ARAVE</name>
<keyword evidence="2" id="KW-0813">Transport</keyword>
<feature type="transmembrane region" description="Helical" evidence="10">
    <location>
        <begin position="538"/>
        <end position="561"/>
    </location>
</feature>
<dbReference type="GO" id="GO:0005216">
    <property type="term" value="F:monoatomic ion channel activity"/>
    <property type="evidence" value="ECO:0007669"/>
    <property type="project" value="InterPro"/>
</dbReference>
<dbReference type="PANTHER" id="PTHR10110:SF86">
    <property type="entry name" value="SODIUM_HYDROGEN EXCHANGER 7"/>
    <property type="match status" value="1"/>
</dbReference>
<keyword evidence="9" id="KW-0739">Sodium transport</keyword>
<keyword evidence="6" id="KW-0915">Sodium</keyword>
<dbReference type="InterPro" id="IPR027359">
    <property type="entry name" value="Volt_channel_dom_sf"/>
</dbReference>
<evidence type="ECO:0000313" key="12">
    <source>
        <dbReference type="EMBL" id="GBN56090.1"/>
    </source>
</evidence>
<evidence type="ECO:0000256" key="4">
    <source>
        <dbReference type="ARBA" id="ARBA00022692"/>
    </source>
</evidence>
<dbReference type="Pfam" id="PF00999">
    <property type="entry name" value="Na_H_Exchanger"/>
    <property type="match status" value="1"/>
</dbReference>
<dbReference type="Proteomes" id="UP000499080">
    <property type="component" value="Unassembled WGS sequence"/>
</dbReference>
<evidence type="ECO:0000256" key="9">
    <source>
        <dbReference type="ARBA" id="ARBA00023201"/>
    </source>
</evidence>
<dbReference type="InterPro" id="IPR000595">
    <property type="entry name" value="cNMP-bd_dom"/>
</dbReference>
<dbReference type="PROSITE" id="PS50042">
    <property type="entry name" value="CNMP_BINDING_3"/>
    <property type="match status" value="1"/>
</dbReference>
<gene>
    <name evidence="12" type="primary">NHX7_0</name>
    <name evidence="12" type="ORF">AVEN_131520_1</name>
</gene>
<keyword evidence="5 10" id="KW-1133">Transmembrane helix</keyword>
<accession>A0A4Y2PZR2</accession>
<dbReference type="GO" id="GO:0051453">
    <property type="term" value="P:regulation of intracellular pH"/>
    <property type="evidence" value="ECO:0007669"/>
    <property type="project" value="TreeGrafter"/>
</dbReference>
<evidence type="ECO:0000256" key="1">
    <source>
        <dbReference type="ARBA" id="ARBA00004651"/>
    </source>
</evidence>
<protein>
    <submittedName>
        <fullName evidence="12">Sodium/hydrogen exchanger 10</fullName>
    </submittedName>
</protein>
<comment type="caution">
    <text evidence="12">The sequence shown here is derived from an EMBL/GenBank/DDBJ whole genome shotgun (WGS) entry which is preliminary data.</text>
</comment>
<feature type="transmembrane region" description="Helical" evidence="10">
    <location>
        <begin position="71"/>
        <end position="90"/>
    </location>
</feature>
<feature type="transmembrane region" description="Helical" evidence="10">
    <location>
        <begin position="500"/>
        <end position="517"/>
    </location>
</feature>
<keyword evidence="7" id="KW-0406">Ion transport</keyword>
<keyword evidence="13" id="KW-1185">Reference proteome</keyword>
<dbReference type="SUPFAM" id="SSF51206">
    <property type="entry name" value="cAMP-binding domain-like"/>
    <property type="match status" value="1"/>
</dbReference>
<comment type="subcellular location">
    <subcellularLocation>
        <location evidence="1">Cell membrane</location>
        <topology evidence="1">Multi-pass membrane protein</topology>
    </subcellularLocation>
</comment>
<reference evidence="12 13" key="1">
    <citation type="journal article" date="2019" name="Sci. Rep.">
        <title>Orb-weaving spider Araneus ventricosus genome elucidates the spidroin gene catalogue.</title>
        <authorList>
            <person name="Kono N."/>
            <person name="Nakamura H."/>
            <person name="Ohtoshi R."/>
            <person name="Moran D.A.P."/>
            <person name="Shinohara A."/>
            <person name="Yoshida Y."/>
            <person name="Fujiwara M."/>
            <person name="Mori M."/>
            <person name="Tomita M."/>
            <person name="Arakawa K."/>
        </authorList>
    </citation>
    <scope>NUCLEOTIDE SEQUENCE [LARGE SCALE GENOMIC DNA]</scope>
</reference>
<evidence type="ECO:0000256" key="6">
    <source>
        <dbReference type="ARBA" id="ARBA00023053"/>
    </source>
</evidence>
<dbReference type="GO" id="GO:0015385">
    <property type="term" value="F:sodium:proton antiporter activity"/>
    <property type="evidence" value="ECO:0007669"/>
    <property type="project" value="InterPro"/>
</dbReference>
<dbReference type="InterPro" id="IPR014710">
    <property type="entry name" value="RmlC-like_jellyroll"/>
</dbReference>
<dbReference type="PANTHER" id="PTHR10110">
    <property type="entry name" value="SODIUM/HYDROGEN EXCHANGER"/>
    <property type="match status" value="1"/>
</dbReference>
<dbReference type="OrthoDB" id="441412at2759"/>
<feature type="transmembrane region" description="Helical" evidence="10">
    <location>
        <begin position="136"/>
        <end position="158"/>
    </location>
</feature>
<dbReference type="GO" id="GO:0098719">
    <property type="term" value="P:sodium ion import across plasma membrane"/>
    <property type="evidence" value="ECO:0007669"/>
    <property type="project" value="TreeGrafter"/>
</dbReference>